<dbReference type="InterPro" id="IPR009061">
    <property type="entry name" value="DNA-bd_dom_put_sf"/>
</dbReference>
<dbReference type="Proteomes" id="UP001295440">
    <property type="component" value="Chromosome"/>
</dbReference>
<gene>
    <name evidence="2" type="ORF">LDD865_0249</name>
</gene>
<evidence type="ECO:0000313" key="2">
    <source>
        <dbReference type="EMBL" id="CAH1705413.1"/>
    </source>
</evidence>
<dbReference type="CDD" id="cd04761">
    <property type="entry name" value="HTH_MerR-SF"/>
    <property type="match status" value="1"/>
</dbReference>
<evidence type="ECO:0000259" key="1">
    <source>
        <dbReference type="PROSITE" id="PS50937"/>
    </source>
</evidence>
<name>A0AAU9QYX6_9LACO</name>
<accession>A0AAU9QYX6</accession>
<dbReference type="PROSITE" id="PS50937">
    <property type="entry name" value="HTH_MERR_2"/>
    <property type="match status" value="1"/>
</dbReference>
<proteinExistence type="predicted"/>
<evidence type="ECO:0000313" key="3">
    <source>
        <dbReference type="Proteomes" id="UP001295440"/>
    </source>
</evidence>
<sequence>MSEYMSISKAAEYLNVAKSTLRNWEAEGLITPLRTASNQRRYTKEVLDEVLR</sequence>
<dbReference type="GO" id="GO:0006355">
    <property type="term" value="P:regulation of DNA-templated transcription"/>
    <property type="evidence" value="ECO:0007669"/>
    <property type="project" value="InterPro"/>
</dbReference>
<dbReference type="SUPFAM" id="SSF46955">
    <property type="entry name" value="Putative DNA-binding domain"/>
    <property type="match status" value="1"/>
</dbReference>
<feature type="domain" description="HTH merR-type" evidence="1">
    <location>
        <begin position="4"/>
        <end position="52"/>
    </location>
</feature>
<dbReference type="GO" id="GO:0003677">
    <property type="term" value="F:DNA binding"/>
    <property type="evidence" value="ECO:0007669"/>
    <property type="project" value="InterPro"/>
</dbReference>
<organism evidence="2 3">
    <name type="scientific">Lactobacillus delbrueckii subsp. delbrueckii</name>
    <dbReference type="NCBI Taxonomy" id="83684"/>
    <lineage>
        <taxon>Bacteria</taxon>
        <taxon>Bacillati</taxon>
        <taxon>Bacillota</taxon>
        <taxon>Bacilli</taxon>
        <taxon>Lactobacillales</taxon>
        <taxon>Lactobacillaceae</taxon>
        <taxon>Lactobacillus</taxon>
    </lineage>
</organism>
<dbReference type="Pfam" id="PF00376">
    <property type="entry name" value="MerR"/>
    <property type="match status" value="1"/>
</dbReference>
<dbReference type="InterPro" id="IPR000551">
    <property type="entry name" value="MerR-type_HTH_dom"/>
</dbReference>
<dbReference type="PROSITE" id="PS00552">
    <property type="entry name" value="HTH_MERR_1"/>
    <property type="match status" value="1"/>
</dbReference>
<dbReference type="AlphaFoldDB" id="A0AAU9QYX6"/>
<reference evidence="2" key="1">
    <citation type="submission" date="2022-02" db="EMBL/GenBank/DDBJ databases">
        <authorList>
            <person name="Deutsch MARIE S."/>
        </authorList>
    </citation>
    <scope>NUCLEOTIDE SEQUENCE</scope>
    <source>
        <strain evidence="2">CIRM-BIA865</strain>
    </source>
</reference>
<dbReference type="Gene3D" id="1.10.1660.10">
    <property type="match status" value="1"/>
</dbReference>
<dbReference type="EMBL" id="OV915080">
    <property type="protein sequence ID" value="CAH1705413.1"/>
    <property type="molecule type" value="Genomic_DNA"/>
</dbReference>
<protein>
    <submittedName>
        <fullName evidence="2">Transcriptional regulator, MerR family</fullName>
    </submittedName>
</protein>
<dbReference type="SMART" id="SM00422">
    <property type="entry name" value="HTH_MERR"/>
    <property type="match status" value="1"/>
</dbReference>